<sequence>MQPQEDSKVPETLEALEGKTPEQFIADFYTSFTEAVVRGEEDPVDLMARFYTRDVVQIADGVRLDWDRLAAHLRPVRKNLIDFRFEVHEALADGKRIAARFTIHARLRKSGPVTTQVCMFAEFTAEGLMRRADQLTRTLDRTEAQDGE</sequence>
<name>A0A918PV02_9ACTN</name>
<dbReference type="Pfam" id="PF12680">
    <property type="entry name" value="SnoaL_2"/>
    <property type="match status" value="1"/>
</dbReference>
<comment type="caution">
    <text evidence="2">The sequence shown here is derived from an EMBL/GenBank/DDBJ whole genome shotgun (WGS) entry which is preliminary data.</text>
</comment>
<organism evidence="2 3">
    <name type="scientific">Streptomyces poonensis</name>
    <dbReference type="NCBI Taxonomy" id="68255"/>
    <lineage>
        <taxon>Bacteria</taxon>
        <taxon>Bacillati</taxon>
        <taxon>Actinomycetota</taxon>
        <taxon>Actinomycetes</taxon>
        <taxon>Kitasatosporales</taxon>
        <taxon>Streptomycetaceae</taxon>
        <taxon>Streptomyces</taxon>
    </lineage>
</organism>
<keyword evidence="3" id="KW-1185">Reference proteome</keyword>
<proteinExistence type="predicted"/>
<evidence type="ECO:0000259" key="1">
    <source>
        <dbReference type="Pfam" id="PF12680"/>
    </source>
</evidence>
<dbReference type="SUPFAM" id="SSF54427">
    <property type="entry name" value="NTF2-like"/>
    <property type="match status" value="1"/>
</dbReference>
<gene>
    <name evidence="2" type="ORF">GCM10010365_48710</name>
</gene>
<dbReference type="EMBL" id="BMVW01000010">
    <property type="protein sequence ID" value="GGZ22731.1"/>
    <property type="molecule type" value="Genomic_DNA"/>
</dbReference>
<dbReference type="RefSeq" id="WP_189862502.1">
    <property type="nucleotide sequence ID" value="NZ_BMVW01000010.1"/>
</dbReference>
<dbReference type="InterPro" id="IPR037401">
    <property type="entry name" value="SnoaL-like"/>
</dbReference>
<accession>A0A918PV02</accession>
<dbReference type="Proteomes" id="UP000622166">
    <property type="component" value="Unassembled WGS sequence"/>
</dbReference>
<dbReference type="InterPro" id="IPR032710">
    <property type="entry name" value="NTF2-like_dom_sf"/>
</dbReference>
<reference evidence="2" key="1">
    <citation type="journal article" date="2014" name="Int. J. Syst. Evol. Microbiol.">
        <title>Complete genome sequence of Corynebacterium casei LMG S-19264T (=DSM 44701T), isolated from a smear-ripened cheese.</title>
        <authorList>
            <consortium name="US DOE Joint Genome Institute (JGI-PGF)"/>
            <person name="Walter F."/>
            <person name="Albersmeier A."/>
            <person name="Kalinowski J."/>
            <person name="Ruckert C."/>
        </authorList>
    </citation>
    <scope>NUCLEOTIDE SEQUENCE</scope>
    <source>
        <strain evidence="2">JCM 4815</strain>
    </source>
</reference>
<protein>
    <recommendedName>
        <fullName evidence="1">SnoaL-like domain-containing protein</fullName>
    </recommendedName>
</protein>
<evidence type="ECO:0000313" key="2">
    <source>
        <dbReference type="EMBL" id="GGZ22731.1"/>
    </source>
</evidence>
<dbReference type="Gene3D" id="3.10.450.50">
    <property type="match status" value="1"/>
</dbReference>
<feature type="domain" description="SnoaL-like" evidence="1">
    <location>
        <begin position="41"/>
        <end position="130"/>
    </location>
</feature>
<dbReference type="AlphaFoldDB" id="A0A918PV02"/>
<reference evidence="2" key="2">
    <citation type="submission" date="2020-09" db="EMBL/GenBank/DDBJ databases">
        <authorList>
            <person name="Sun Q."/>
            <person name="Ohkuma M."/>
        </authorList>
    </citation>
    <scope>NUCLEOTIDE SEQUENCE</scope>
    <source>
        <strain evidence="2">JCM 4815</strain>
    </source>
</reference>
<evidence type="ECO:0000313" key="3">
    <source>
        <dbReference type="Proteomes" id="UP000622166"/>
    </source>
</evidence>